<keyword evidence="8" id="KW-1185">Reference proteome</keyword>
<gene>
    <name evidence="7" type="ORF">P7K49_004378</name>
</gene>
<dbReference type="Proteomes" id="UP001266305">
    <property type="component" value="Unassembled WGS sequence"/>
</dbReference>
<comment type="similarity">
    <text evidence="2">Belongs to the CLPTM1 family.</text>
</comment>
<comment type="subcellular location">
    <subcellularLocation>
        <location evidence="1">Membrane</location>
        <topology evidence="1">Multi-pass membrane protein</topology>
    </subcellularLocation>
</comment>
<reference evidence="7 8" key="1">
    <citation type="submission" date="2023-05" db="EMBL/GenBank/DDBJ databases">
        <title>B98-5 Cell Line De Novo Hybrid Assembly: An Optical Mapping Approach.</title>
        <authorList>
            <person name="Kananen K."/>
            <person name="Auerbach J.A."/>
            <person name="Kautto E."/>
            <person name="Blachly J.S."/>
        </authorList>
    </citation>
    <scope>NUCLEOTIDE SEQUENCE [LARGE SCALE GENOMIC DNA]</scope>
    <source>
        <strain evidence="7">B95-8</strain>
        <tissue evidence="7">Cell line</tissue>
    </source>
</reference>
<evidence type="ECO:0000256" key="6">
    <source>
        <dbReference type="SAM" id="Phobius"/>
    </source>
</evidence>
<keyword evidence="5 6" id="KW-0472">Membrane</keyword>
<dbReference type="InterPro" id="IPR008429">
    <property type="entry name" value="CLPTM1"/>
</dbReference>
<dbReference type="Pfam" id="PF05602">
    <property type="entry name" value="CLPTM1"/>
    <property type="match status" value="1"/>
</dbReference>
<evidence type="ECO:0000256" key="2">
    <source>
        <dbReference type="ARBA" id="ARBA00009310"/>
    </source>
</evidence>
<dbReference type="EMBL" id="JASSZA010000002">
    <property type="protein sequence ID" value="KAK2117492.1"/>
    <property type="molecule type" value="Genomic_DNA"/>
</dbReference>
<evidence type="ECO:0000256" key="3">
    <source>
        <dbReference type="ARBA" id="ARBA00022692"/>
    </source>
</evidence>
<accession>A0ABQ9W781</accession>
<evidence type="ECO:0000313" key="8">
    <source>
        <dbReference type="Proteomes" id="UP001266305"/>
    </source>
</evidence>
<evidence type="ECO:0000313" key="7">
    <source>
        <dbReference type="EMBL" id="KAK2117492.1"/>
    </source>
</evidence>
<protein>
    <submittedName>
        <fullName evidence="7">Uncharacterized protein</fullName>
    </submittedName>
</protein>
<keyword evidence="4 6" id="KW-1133">Transmembrane helix</keyword>
<feature type="transmembrane region" description="Helical" evidence="6">
    <location>
        <begin position="38"/>
        <end position="56"/>
    </location>
</feature>
<proteinExistence type="inferred from homology"/>
<evidence type="ECO:0000256" key="1">
    <source>
        <dbReference type="ARBA" id="ARBA00004141"/>
    </source>
</evidence>
<organism evidence="7 8">
    <name type="scientific">Saguinus oedipus</name>
    <name type="common">Cotton-top tamarin</name>
    <name type="synonym">Oedipomidas oedipus</name>
    <dbReference type="NCBI Taxonomy" id="9490"/>
    <lineage>
        <taxon>Eukaryota</taxon>
        <taxon>Metazoa</taxon>
        <taxon>Chordata</taxon>
        <taxon>Craniata</taxon>
        <taxon>Vertebrata</taxon>
        <taxon>Euteleostomi</taxon>
        <taxon>Mammalia</taxon>
        <taxon>Eutheria</taxon>
        <taxon>Euarchontoglires</taxon>
        <taxon>Primates</taxon>
        <taxon>Haplorrhini</taxon>
        <taxon>Platyrrhini</taxon>
        <taxon>Cebidae</taxon>
        <taxon>Callitrichinae</taxon>
        <taxon>Saguinus</taxon>
    </lineage>
</organism>
<keyword evidence="3 6" id="KW-0812">Transmembrane</keyword>
<name>A0ABQ9W781_SAGOE</name>
<evidence type="ECO:0000256" key="5">
    <source>
        <dbReference type="ARBA" id="ARBA00023136"/>
    </source>
</evidence>
<comment type="caution">
    <text evidence="7">The sequence shown here is derived from an EMBL/GenBank/DDBJ whole genome shotgun (WGS) entry which is preliminary data.</text>
</comment>
<sequence length="62" mass="7119">MVSAVIAGNHEFRAVRLQRLGVWDSNWKPLCSLQAMKYLSYLLYPLCIGGAVYSLLNIKYKR</sequence>
<evidence type="ECO:0000256" key="4">
    <source>
        <dbReference type="ARBA" id="ARBA00022989"/>
    </source>
</evidence>